<dbReference type="InterPro" id="IPR012674">
    <property type="entry name" value="Calycin"/>
</dbReference>
<evidence type="ECO:0000313" key="6">
    <source>
        <dbReference type="EMBL" id="GBP17942.1"/>
    </source>
</evidence>
<comment type="caution">
    <text evidence="6">The sequence shown here is derived from an EMBL/GenBank/DDBJ whole genome shotgun (WGS) entry which is preliminary data.</text>
</comment>
<evidence type="ECO:0000313" key="7">
    <source>
        <dbReference type="Proteomes" id="UP000299102"/>
    </source>
</evidence>
<dbReference type="GO" id="GO:0031409">
    <property type="term" value="F:pigment binding"/>
    <property type="evidence" value="ECO:0007669"/>
    <property type="project" value="InterPro"/>
</dbReference>
<proteinExistence type="inferred from homology"/>
<dbReference type="PANTHER" id="PTHR10612">
    <property type="entry name" value="APOLIPOPROTEIN D"/>
    <property type="match status" value="1"/>
</dbReference>
<dbReference type="GO" id="GO:0005737">
    <property type="term" value="C:cytoplasm"/>
    <property type="evidence" value="ECO:0007669"/>
    <property type="project" value="TreeGrafter"/>
</dbReference>
<feature type="signal peptide" evidence="3">
    <location>
        <begin position="1"/>
        <end position="16"/>
    </location>
</feature>
<evidence type="ECO:0000256" key="2">
    <source>
        <dbReference type="ARBA" id="ARBA00023157"/>
    </source>
</evidence>
<evidence type="ECO:0000259" key="5">
    <source>
        <dbReference type="Pfam" id="PF00061"/>
    </source>
</evidence>
<dbReference type="PRINTS" id="PR01273">
    <property type="entry name" value="INVTBRTCOLOR"/>
</dbReference>
<organism evidence="6 7">
    <name type="scientific">Eumeta variegata</name>
    <name type="common">Bagworm moth</name>
    <name type="synonym">Eumeta japonica</name>
    <dbReference type="NCBI Taxonomy" id="151549"/>
    <lineage>
        <taxon>Eukaryota</taxon>
        <taxon>Metazoa</taxon>
        <taxon>Ecdysozoa</taxon>
        <taxon>Arthropoda</taxon>
        <taxon>Hexapoda</taxon>
        <taxon>Insecta</taxon>
        <taxon>Pterygota</taxon>
        <taxon>Neoptera</taxon>
        <taxon>Endopterygota</taxon>
        <taxon>Lepidoptera</taxon>
        <taxon>Glossata</taxon>
        <taxon>Ditrysia</taxon>
        <taxon>Tineoidea</taxon>
        <taxon>Psychidae</taxon>
        <taxon>Oiketicinae</taxon>
        <taxon>Eumeta</taxon>
    </lineage>
</organism>
<dbReference type="PIRSF" id="PIRSF036893">
    <property type="entry name" value="Lipocalin_ApoD"/>
    <property type="match status" value="1"/>
</dbReference>
<sequence>MYFLAILSTALALTAANVIHDGKCPELKPVENFNVTAYQGTWYEVSKFPYDAEKNGKCASAEYKLEGDVVKVKNIHVVDQVQTYIEGTAKLASDANGAAKLVVSLKFGDVTKDSSLMVLATDYNNYAIAYNCRYDEKNKNHQDFAWILSRTKKLEGDAKKAVDEFLKTNAAELDSTKFLETDFSEEACKFNGTSLITEPVKA</sequence>
<dbReference type="AlphaFoldDB" id="A0A4C1TV83"/>
<dbReference type="InterPro" id="IPR003057">
    <property type="entry name" value="Invtbrt_color"/>
</dbReference>
<dbReference type="InterPro" id="IPR022271">
    <property type="entry name" value="Lipocalin_ApoD"/>
</dbReference>
<dbReference type="SUPFAM" id="SSF50814">
    <property type="entry name" value="Lipocalins"/>
    <property type="match status" value="1"/>
</dbReference>
<evidence type="ECO:0000256" key="1">
    <source>
        <dbReference type="ARBA" id="ARBA00006889"/>
    </source>
</evidence>
<dbReference type="InterPro" id="IPR000566">
    <property type="entry name" value="Lipocln_cytosolic_FA-bd_dom"/>
</dbReference>
<accession>A0A4C1TV83</accession>
<protein>
    <submittedName>
        <fullName evidence="6">Bilin-binding protein</fullName>
    </submittedName>
</protein>
<evidence type="ECO:0000256" key="3">
    <source>
        <dbReference type="PIRNR" id="PIRNR036893"/>
    </source>
</evidence>
<reference evidence="6 7" key="1">
    <citation type="journal article" date="2019" name="Commun. Biol.">
        <title>The bagworm genome reveals a unique fibroin gene that provides high tensile strength.</title>
        <authorList>
            <person name="Kono N."/>
            <person name="Nakamura H."/>
            <person name="Ohtoshi R."/>
            <person name="Tomita M."/>
            <person name="Numata K."/>
            <person name="Arakawa K."/>
        </authorList>
    </citation>
    <scope>NUCLEOTIDE SEQUENCE [LARGE SCALE GENOMIC DNA]</scope>
</reference>
<feature type="chain" id="PRO_5019883805" evidence="3">
    <location>
        <begin position="17"/>
        <end position="202"/>
    </location>
</feature>
<feature type="domain" description="Lipocalin/cytosolic fatty-acid binding" evidence="5">
    <location>
        <begin position="39"/>
        <end position="182"/>
    </location>
</feature>
<dbReference type="Gene3D" id="2.40.128.20">
    <property type="match status" value="1"/>
</dbReference>
<dbReference type="InterPro" id="IPR022272">
    <property type="entry name" value="Lipocalin_CS"/>
</dbReference>
<keyword evidence="7" id="KW-1185">Reference proteome</keyword>
<dbReference type="PROSITE" id="PS00213">
    <property type="entry name" value="LIPOCALIN"/>
    <property type="match status" value="1"/>
</dbReference>
<keyword evidence="2" id="KW-1015">Disulfide bond</keyword>
<dbReference type="GO" id="GO:0006629">
    <property type="term" value="P:lipid metabolic process"/>
    <property type="evidence" value="ECO:0007669"/>
    <property type="project" value="TreeGrafter"/>
</dbReference>
<dbReference type="GO" id="GO:0000302">
    <property type="term" value="P:response to reactive oxygen species"/>
    <property type="evidence" value="ECO:0007669"/>
    <property type="project" value="TreeGrafter"/>
</dbReference>
<keyword evidence="3" id="KW-0732">Signal</keyword>
<dbReference type="Proteomes" id="UP000299102">
    <property type="component" value="Unassembled WGS sequence"/>
</dbReference>
<dbReference type="Pfam" id="PF00061">
    <property type="entry name" value="Lipocalin"/>
    <property type="match status" value="1"/>
</dbReference>
<dbReference type="OrthoDB" id="565904at2759"/>
<dbReference type="EMBL" id="BGZK01000091">
    <property type="protein sequence ID" value="GBP17942.1"/>
    <property type="molecule type" value="Genomic_DNA"/>
</dbReference>
<comment type="similarity">
    <text evidence="1 3 4">Belongs to the calycin superfamily. Lipocalin family.</text>
</comment>
<dbReference type="PANTHER" id="PTHR10612:SF58">
    <property type="entry name" value="APOLIPOPROTEIN D"/>
    <property type="match status" value="1"/>
</dbReference>
<evidence type="ECO:0000256" key="4">
    <source>
        <dbReference type="RuleBase" id="RU003695"/>
    </source>
</evidence>
<gene>
    <name evidence="6" type="ORF">EVAR_7935_1</name>
</gene>
<name>A0A4C1TV83_EUMVA</name>